<dbReference type="PANTHER" id="PTHR45776:SF2">
    <property type="entry name" value="MIP04163P"/>
    <property type="match status" value="1"/>
</dbReference>
<feature type="coiled-coil region" evidence="7">
    <location>
        <begin position="773"/>
        <end position="807"/>
    </location>
</feature>
<sequence length="996" mass="108964">MIFEKPEFRAFFAIQRRFASAATADSSALQKGQTETPAANFDRQLVSLQSDRREGKCCEGDESETVDEPAEQSQQQSLLERSDIQICRCEQLTAIGQAQATAVYDEDKWSGGGHPPMRVFGARGGCTPPVRLRSTRFLPCCDALQLERTRNPVSHLNKPLTECSAVLSKFTPGPRASTLLPLAASCFFPFVPPRRHRSVRRPLRLLISVEVPRRTRSGSDAAGRRASGRRSAVGKLHGVVGARFLRKMTMIRIASDRMRRSSGGGGGGEEGMRGEKELRFKCAKHGSCTPLLGTQTFRPPLSRFPAATLAGDRSALALGQEDSTQSLLVLWLHRERSLARSGKERPLVSVFAGDAFGVVDFLVHSAATAPLRMDGRELRHLGTVSSSGLCFVTKRETFCRPPTFSPTLAVVHYSRLYPRVGVLASAAKRRRRFWQPMIASSIAATSCHYHSVTKHSLSDLPLGMRHGRDLPHSSAPVTPRASPGFTARSVANGVPKQLIGRQPEAPPSSLYNPLVNQLSSQQRPNSFAKYRLLKMYGPTSRNAAVPKDIYQTDPERQNRHSRSAESSSEIIFSDSPRSFNNNELEDYIIDEVLSYEDEVRGSSNKPGQLPASFSCSDNLTGMSNNARSSASRPINATGSSGNSVQSGSPGRTIPIQSPLSSSSFRQIVSSSAPSSSLDMEALVRGSNASQLPQHHGNGGQTPNSNDEFFRDRRKKDIHNMIERRRRYNINDRIKELGLMLPKHSAEDIKLNKGTILKASCDYIRQLQRDRDMYVKQQSQNAKLEQTARQYADRIRELEAQLEKHGVAVPPASLPTYQPPSNVISAARTIKQEPFDDPSPSATPTGSLPSQGFMSQLSEMQIASPVSSYGRSPLNSGLQYFTPSSDSPLSPPVPGLRGHVSTNANSEYGTPSSGAWPNTGIHQNIPFHDLAMDDLTSLQCQTGNPLLQGDPMISAGCFPHSQMSPEIQWDQAGFSPDSSNAVHQVAATSTCSQMDFS</sequence>
<keyword evidence="5" id="KW-0804">Transcription</keyword>
<feature type="region of interest" description="Disordered" evidence="8">
    <location>
        <begin position="832"/>
        <end position="851"/>
    </location>
</feature>
<dbReference type="WBParaSite" id="L893_g28705.t2">
    <property type="protein sequence ID" value="L893_g28705.t2"/>
    <property type="gene ID" value="L893_g28705"/>
</dbReference>
<evidence type="ECO:0000259" key="9">
    <source>
        <dbReference type="PROSITE" id="PS50888"/>
    </source>
</evidence>
<keyword evidence="6" id="KW-0539">Nucleus</keyword>
<keyword evidence="10" id="KW-1185">Reference proteome</keyword>
<feature type="region of interest" description="Disordered" evidence="8">
    <location>
        <begin position="599"/>
        <end position="667"/>
    </location>
</feature>
<feature type="compositionally biased region" description="Acidic residues" evidence="8">
    <location>
        <begin position="60"/>
        <end position="70"/>
    </location>
</feature>
<dbReference type="AlphaFoldDB" id="A0A1I7ZR38"/>
<name>A0A1I7ZR38_9BILA</name>
<dbReference type="PROSITE" id="PS50888">
    <property type="entry name" value="BHLH"/>
    <property type="match status" value="1"/>
</dbReference>
<feature type="compositionally biased region" description="Polar residues" evidence="8">
    <location>
        <begin position="839"/>
        <end position="851"/>
    </location>
</feature>
<dbReference type="GO" id="GO:0005634">
    <property type="term" value="C:nucleus"/>
    <property type="evidence" value="ECO:0007669"/>
    <property type="project" value="UniProtKB-SubCell"/>
</dbReference>
<evidence type="ECO:0000256" key="8">
    <source>
        <dbReference type="SAM" id="MobiDB-lite"/>
    </source>
</evidence>
<feature type="compositionally biased region" description="Polar residues" evidence="8">
    <location>
        <begin position="601"/>
        <end position="659"/>
    </location>
</feature>
<evidence type="ECO:0000256" key="7">
    <source>
        <dbReference type="SAM" id="Coils"/>
    </source>
</evidence>
<keyword evidence="4" id="KW-0238">DNA-binding</keyword>
<protein>
    <submittedName>
        <fullName evidence="11">BHLH domain-containing protein</fullName>
    </submittedName>
</protein>
<feature type="region of interest" description="Disordered" evidence="8">
    <location>
        <begin position="51"/>
        <end position="77"/>
    </location>
</feature>
<dbReference type="GO" id="GO:0046983">
    <property type="term" value="F:protein dimerization activity"/>
    <property type="evidence" value="ECO:0007669"/>
    <property type="project" value="InterPro"/>
</dbReference>
<comment type="similarity">
    <text evidence="2">Belongs to the MiT/TFE family.</text>
</comment>
<organism evidence="10 11">
    <name type="scientific">Steinernema glaseri</name>
    <dbReference type="NCBI Taxonomy" id="37863"/>
    <lineage>
        <taxon>Eukaryota</taxon>
        <taxon>Metazoa</taxon>
        <taxon>Ecdysozoa</taxon>
        <taxon>Nematoda</taxon>
        <taxon>Chromadorea</taxon>
        <taxon>Rhabditida</taxon>
        <taxon>Tylenchina</taxon>
        <taxon>Panagrolaimomorpha</taxon>
        <taxon>Strongyloidoidea</taxon>
        <taxon>Steinernematidae</taxon>
        <taxon>Steinernema</taxon>
    </lineage>
</organism>
<feature type="region of interest" description="Disordered" evidence="8">
    <location>
        <begin position="689"/>
        <end position="711"/>
    </location>
</feature>
<dbReference type="CDD" id="cd11397">
    <property type="entry name" value="bHLHzip_MITF_like"/>
    <property type="match status" value="1"/>
</dbReference>
<dbReference type="GO" id="GO:0000978">
    <property type="term" value="F:RNA polymerase II cis-regulatory region sequence-specific DNA binding"/>
    <property type="evidence" value="ECO:0007669"/>
    <property type="project" value="TreeGrafter"/>
</dbReference>
<feature type="compositionally biased region" description="Polar residues" evidence="8">
    <location>
        <begin position="899"/>
        <end position="919"/>
    </location>
</feature>
<dbReference type="GO" id="GO:0000981">
    <property type="term" value="F:DNA-binding transcription factor activity, RNA polymerase II-specific"/>
    <property type="evidence" value="ECO:0007669"/>
    <property type="project" value="TreeGrafter"/>
</dbReference>
<dbReference type="SUPFAM" id="SSF47459">
    <property type="entry name" value="HLH, helix-loop-helix DNA-binding domain"/>
    <property type="match status" value="1"/>
</dbReference>
<reference evidence="11" key="1">
    <citation type="submission" date="2016-11" db="UniProtKB">
        <authorList>
            <consortium name="WormBaseParasite"/>
        </authorList>
    </citation>
    <scope>IDENTIFICATION</scope>
</reference>
<feature type="region of interest" description="Disordered" evidence="8">
    <location>
        <begin position="543"/>
        <end position="577"/>
    </location>
</feature>
<dbReference type="Proteomes" id="UP000095287">
    <property type="component" value="Unplaced"/>
</dbReference>
<dbReference type="Pfam" id="PF00010">
    <property type="entry name" value="HLH"/>
    <property type="match status" value="1"/>
</dbReference>
<dbReference type="Gene3D" id="4.10.280.10">
    <property type="entry name" value="Helix-loop-helix DNA-binding domain"/>
    <property type="match status" value="1"/>
</dbReference>
<evidence type="ECO:0000313" key="11">
    <source>
        <dbReference type="WBParaSite" id="L893_g28705.t2"/>
    </source>
</evidence>
<dbReference type="PANTHER" id="PTHR45776">
    <property type="entry name" value="MIP04163P"/>
    <property type="match status" value="1"/>
</dbReference>
<feature type="domain" description="BHLH" evidence="9">
    <location>
        <begin position="713"/>
        <end position="766"/>
    </location>
</feature>
<evidence type="ECO:0000256" key="6">
    <source>
        <dbReference type="ARBA" id="ARBA00023242"/>
    </source>
</evidence>
<dbReference type="InterPro" id="IPR036638">
    <property type="entry name" value="HLH_DNA-bd_sf"/>
</dbReference>
<feature type="region of interest" description="Disordered" evidence="8">
    <location>
        <begin position="876"/>
        <end position="919"/>
    </location>
</feature>
<comment type="subcellular location">
    <subcellularLocation>
        <location evidence="1">Nucleus</location>
    </subcellularLocation>
</comment>
<keyword evidence="3" id="KW-0805">Transcription regulation</keyword>
<evidence type="ECO:0000256" key="3">
    <source>
        <dbReference type="ARBA" id="ARBA00023015"/>
    </source>
</evidence>
<dbReference type="SMART" id="SM00353">
    <property type="entry name" value="HLH"/>
    <property type="match status" value="1"/>
</dbReference>
<dbReference type="InterPro" id="IPR011598">
    <property type="entry name" value="bHLH_dom"/>
</dbReference>
<accession>A0A1I7ZR38</accession>
<proteinExistence type="inferred from homology"/>
<keyword evidence="7" id="KW-0175">Coiled coil</keyword>
<evidence type="ECO:0000256" key="4">
    <source>
        <dbReference type="ARBA" id="ARBA00023125"/>
    </source>
</evidence>
<evidence type="ECO:0000256" key="1">
    <source>
        <dbReference type="ARBA" id="ARBA00004123"/>
    </source>
</evidence>
<feature type="compositionally biased region" description="Polar residues" evidence="8">
    <location>
        <begin position="564"/>
        <end position="577"/>
    </location>
</feature>
<evidence type="ECO:0000256" key="5">
    <source>
        <dbReference type="ARBA" id="ARBA00023163"/>
    </source>
</evidence>
<evidence type="ECO:0000313" key="10">
    <source>
        <dbReference type="Proteomes" id="UP000095287"/>
    </source>
</evidence>
<evidence type="ECO:0000256" key="2">
    <source>
        <dbReference type="ARBA" id="ARBA00008289"/>
    </source>
</evidence>